<gene>
    <name evidence="7" type="ORF">V2E39_23560</name>
</gene>
<dbReference type="Gene3D" id="3.40.140.10">
    <property type="entry name" value="Cytidine Deaminase, domain 2"/>
    <property type="match status" value="1"/>
</dbReference>
<keyword evidence="1" id="KW-0645">Protease</keyword>
<keyword evidence="3" id="KW-0378">Hydrolase</keyword>
<protein>
    <submittedName>
        <fullName evidence="7">Mov34/MPN/PAD-1 family protein</fullName>
    </submittedName>
</protein>
<evidence type="ECO:0000256" key="4">
    <source>
        <dbReference type="ARBA" id="ARBA00022833"/>
    </source>
</evidence>
<evidence type="ECO:0000256" key="3">
    <source>
        <dbReference type="ARBA" id="ARBA00022801"/>
    </source>
</evidence>
<accession>A0ABU7R6M3</accession>
<dbReference type="EMBL" id="JAZGJU010000103">
    <property type="protein sequence ID" value="MEE6130391.1"/>
    <property type="molecule type" value="Genomic_DNA"/>
</dbReference>
<evidence type="ECO:0000313" key="7">
    <source>
        <dbReference type="EMBL" id="MEE6130391.1"/>
    </source>
</evidence>
<evidence type="ECO:0000313" key="8">
    <source>
        <dbReference type="Proteomes" id="UP001350005"/>
    </source>
</evidence>
<feature type="domain" description="JAB" evidence="6">
    <location>
        <begin position="28"/>
        <end position="133"/>
    </location>
</feature>
<keyword evidence="4" id="KW-0862">Zinc</keyword>
<dbReference type="Pfam" id="PF14464">
    <property type="entry name" value="Prok-JAB"/>
    <property type="match status" value="1"/>
</dbReference>
<dbReference type="InterPro" id="IPR028090">
    <property type="entry name" value="JAB_dom_prok"/>
</dbReference>
<keyword evidence="2" id="KW-0479">Metal-binding</keyword>
<evidence type="ECO:0000256" key="5">
    <source>
        <dbReference type="ARBA" id="ARBA00023049"/>
    </source>
</evidence>
<name>A0ABU7R6M3_9FLAO</name>
<evidence type="ECO:0000256" key="1">
    <source>
        <dbReference type="ARBA" id="ARBA00022670"/>
    </source>
</evidence>
<dbReference type="Proteomes" id="UP001350005">
    <property type="component" value="Unassembled WGS sequence"/>
</dbReference>
<evidence type="ECO:0000256" key="2">
    <source>
        <dbReference type="ARBA" id="ARBA00022723"/>
    </source>
</evidence>
<dbReference type="RefSeq" id="WP_045180884.1">
    <property type="nucleotide sequence ID" value="NZ_JAKYXJ010000001.1"/>
</dbReference>
<dbReference type="SUPFAM" id="SSF102712">
    <property type="entry name" value="JAB1/MPN domain"/>
    <property type="match status" value="1"/>
</dbReference>
<keyword evidence="5" id="KW-0482">Metalloprotease</keyword>
<evidence type="ECO:0000259" key="6">
    <source>
        <dbReference type="Pfam" id="PF14464"/>
    </source>
</evidence>
<reference evidence="7 8" key="1">
    <citation type="submission" date="2024-01" db="EMBL/GenBank/DDBJ databases">
        <title>Whole genome of Chryseobacterium arthrosphaerae NNCa 2741.</title>
        <authorList>
            <person name="Boriskina E.V."/>
            <person name="Gordinskaya N.A."/>
            <person name="Kropotov V.S."/>
            <person name="Alekseeva A.E."/>
            <person name="Makhova M.A."/>
            <person name="Kryazhev D.V."/>
            <person name="Shkurkina I.S."/>
        </authorList>
    </citation>
    <scope>NUCLEOTIDE SEQUENCE [LARGE SCALE GENOMIC DNA]</scope>
    <source>
        <strain evidence="7 8">NNCa 2741</strain>
    </source>
</reference>
<organism evidence="7 8">
    <name type="scientific">Chryseobacterium arthrosphaerae</name>
    <dbReference type="NCBI Taxonomy" id="651561"/>
    <lineage>
        <taxon>Bacteria</taxon>
        <taxon>Pseudomonadati</taxon>
        <taxon>Bacteroidota</taxon>
        <taxon>Flavobacteriia</taxon>
        <taxon>Flavobacteriales</taxon>
        <taxon>Weeksellaceae</taxon>
        <taxon>Chryseobacterium group</taxon>
        <taxon>Chryseobacterium</taxon>
    </lineage>
</organism>
<keyword evidence="8" id="KW-1185">Reference proteome</keyword>
<sequence>MIYTNDINKLSVFLTEDLLLELKEFCIEKGNLETGGILVGMYDSDLQSAIITKVLGPPADSKHGRTTFVRGTKGVKKILEDLWKEGQYYLGEWHYHPKALPIASSQDINQMKRIAKNSIYRCPEPIMLIIGQDYEEFVETFYLSINGSDLIEFVKKNK</sequence>
<comment type="caution">
    <text evidence="7">The sequence shown here is derived from an EMBL/GenBank/DDBJ whole genome shotgun (WGS) entry which is preliminary data.</text>
</comment>
<proteinExistence type="predicted"/>